<accession>A0ABR9VZ56</accession>
<dbReference type="CDD" id="cd07516">
    <property type="entry name" value="HAD_Pase"/>
    <property type="match status" value="1"/>
</dbReference>
<name>A0ABR9VZ56_9SYNC</name>
<gene>
    <name evidence="1" type="ORF">IQ217_17075</name>
</gene>
<dbReference type="SUPFAM" id="SSF56784">
    <property type="entry name" value="HAD-like"/>
    <property type="match status" value="1"/>
</dbReference>
<dbReference type="NCBIfam" id="TIGR00099">
    <property type="entry name" value="Cof-subfamily"/>
    <property type="match status" value="1"/>
</dbReference>
<dbReference type="PROSITE" id="PS01229">
    <property type="entry name" value="COF_2"/>
    <property type="match status" value="1"/>
</dbReference>
<dbReference type="PANTHER" id="PTHR10000">
    <property type="entry name" value="PHOSPHOSERINE PHOSPHATASE"/>
    <property type="match status" value="1"/>
</dbReference>
<dbReference type="Pfam" id="PF08282">
    <property type="entry name" value="Hydrolase_3"/>
    <property type="match status" value="1"/>
</dbReference>
<comment type="caution">
    <text evidence="1">The sequence shown here is derived from an EMBL/GenBank/DDBJ whole genome shotgun (WGS) entry which is preliminary data.</text>
</comment>
<reference evidence="1 2" key="1">
    <citation type="submission" date="2020-10" db="EMBL/GenBank/DDBJ databases">
        <authorList>
            <person name="Castelo-Branco R."/>
            <person name="Eusebio N."/>
            <person name="Adriana R."/>
            <person name="Vieira A."/>
            <person name="Brugerolle De Fraissinette N."/>
            <person name="Rezende De Castro R."/>
            <person name="Schneider M.P."/>
            <person name="Vasconcelos V."/>
            <person name="Leao P.N."/>
        </authorList>
    </citation>
    <scope>NUCLEOTIDE SEQUENCE [LARGE SCALE GENOMIC DNA]</scope>
    <source>
        <strain evidence="1 2">LEGE 00031</strain>
    </source>
</reference>
<protein>
    <submittedName>
        <fullName evidence="1">HAD family phosphatase</fullName>
    </submittedName>
</protein>
<dbReference type="RefSeq" id="WP_194020875.1">
    <property type="nucleotide sequence ID" value="NZ_JADEVV010000067.1"/>
</dbReference>
<evidence type="ECO:0000313" key="2">
    <source>
        <dbReference type="Proteomes" id="UP000658720"/>
    </source>
</evidence>
<dbReference type="Gene3D" id="3.30.1240.10">
    <property type="match status" value="1"/>
</dbReference>
<evidence type="ECO:0000313" key="1">
    <source>
        <dbReference type="EMBL" id="MBE9255516.1"/>
    </source>
</evidence>
<dbReference type="InterPro" id="IPR006379">
    <property type="entry name" value="HAD-SF_hydro_IIB"/>
</dbReference>
<dbReference type="InterPro" id="IPR036412">
    <property type="entry name" value="HAD-like_sf"/>
</dbReference>
<dbReference type="SFLD" id="SFLDG01140">
    <property type="entry name" value="C2.B:_Phosphomannomutase_and_P"/>
    <property type="match status" value="1"/>
</dbReference>
<proteinExistence type="predicted"/>
<organism evidence="1 2">
    <name type="scientific">Synechocystis salina LEGE 00031</name>
    <dbReference type="NCBI Taxonomy" id="1828736"/>
    <lineage>
        <taxon>Bacteria</taxon>
        <taxon>Bacillati</taxon>
        <taxon>Cyanobacteriota</taxon>
        <taxon>Cyanophyceae</taxon>
        <taxon>Synechococcales</taxon>
        <taxon>Merismopediaceae</taxon>
        <taxon>Synechocystis</taxon>
    </lineage>
</organism>
<dbReference type="EMBL" id="JADEVV010000067">
    <property type="protein sequence ID" value="MBE9255516.1"/>
    <property type="molecule type" value="Genomic_DNA"/>
</dbReference>
<dbReference type="Proteomes" id="UP000658720">
    <property type="component" value="Unassembled WGS sequence"/>
</dbReference>
<dbReference type="PANTHER" id="PTHR10000:SF8">
    <property type="entry name" value="HAD SUPERFAMILY HYDROLASE-LIKE, TYPE 3"/>
    <property type="match status" value="1"/>
</dbReference>
<dbReference type="InterPro" id="IPR023214">
    <property type="entry name" value="HAD_sf"/>
</dbReference>
<dbReference type="NCBIfam" id="TIGR01484">
    <property type="entry name" value="HAD-SF-IIB"/>
    <property type="match status" value="1"/>
</dbReference>
<keyword evidence="2" id="KW-1185">Reference proteome</keyword>
<sequence length="279" mass="30261">MSIKLVVLDIDGTIAGISNQINPTVVQTIHQVQSRGIQVALATGRMFGSALRFHRAIQSTLPLISYNGALTKHPHSGMVLREKPLPPAIALEILAHFEQPDLQPHLDVHCYYNDQLHVRHITPETHIYMERSGAMAQASGDLRSIIALGSTTKMLAISRNAPLMAQLMAEMGHKLRGQAVHLTQSTEIYFEVTHAEATKGLALKHLTEEVLGLDPQAVLAIGDNFNDLEMLKYAGVGVAMGNAPPEVQRVADWVTADVEADGVSQALAKFCLDSTPALC</sequence>
<dbReference type="Gene3D" id="3.40.50.1000">
    <property type="entry name" value="HAD superfamily/HAD-like"/>
    <property type="match status" value="1"/>
</dbReference>
<dbReference type="SFLD" id="SFLDS00003">
    <property type="entry name" value="Haloacid_Dehalogenase"/>
    <property type="match status" value="1"/>
</dbReference>
<dbReference type="InterPro" id="IPR000150">
    <property type="entry name" value="Cof"/>
</dbReference>